<dbReference type="eggNOG" id="COG1493">
    <property type="taxonomic scope" value="Bacteria"/>
</dbReference>
<dbReference type="Proteomes" id="UP000030004">
    <property type="component" value="Unassembled WGS sequence"/>
</dbReference>
<name>A0A0A0EHN1_9RHOB</name>
<proteinExistence type="predicted"/>
<dbReference type="GO" id="GO:0006109">
    <property type="term" value="P:regulation of carbohydrate metabolic process"/>
    <property type="evidence" value="ECO:0007669"/>
    <property type="project" value="InterPro"/>
</dbReference>
<dbReference type="Pfam" id="PF07475">
    <property type="entry name" value="Hpr_kinase_C"/>
    <property type="match status" value="1"/>
</dbReference>
<protein>
    <submittedName>
        <fullName evidence="2">Serine kinase</fullName>
    </submittedName>
</protein>
<dbReference type="GO" id="GO:0000155">
    <property type="term" value="F:phosphorelay sensor kinase activity"/>
    <property type="evidence" value="ECO:0007669"/>
    <property type="project" value="InterPro"/>
</dbReference>
<dbReference type="SUPFAM" id="SSF53795">
    <property type="entry name" value="PEP carboxykinase-like"/>
    <property type="match status" value="1"/>
</dbReference>
<dbReference type="InterPro" id="IPR027417">
    <property type="entry name" value="P-loop_NTPase"/>
</dbReference>
<evidence type="ECO:0000313" key="2">
    <source>
        <dbReference type="EMBL" id="KGM50466.1"/>
    </source>
</evidence>
<dbReference type="InterPro" id="IPR011104">
    <property type="entry name" value="Hpr_kin/Pase_C"/>
</dbReference>
<dbReference type="OrthoDB" id="8326226at2"/>
<feature type="domain" description="HPr kinase/phosphorylase C-terminal" evidence="1">
    <location>
        <begin position="9"/>
        <end position="85"/>
    </location>
</feature>
<keyword evidence="3" id="KW-1185">Reference proteome</keyword>
<dbReference type="CDD" id="cd01918">
    <property type="entry name" value="HprK_C"/>
    <property type="match status" value="1"/>
</dbReference>
<dbReference type="Gene3D" id="3.40.50.300">
    <property type="entry name" value="P-loop containing nucleotide triphosphate hydrolases"/>
    <property type="match status" value="1"/>
</dbReference>
<dbReference type="STRING" id="1461694.ATO9_02975"/>
<dbReference type="AlphaFoldDB" id="A0A0A0EHN1"/>
<sequence>MTPSPDQLLLHATAVAVDDQAVLIEGASGSGKSALALTLMAFGAVLVADDRVLLQIAGGNLIATPPAAIAGRIEARGVGILKARHREDVRVALSVDLDQQETDRLPPRRSKNLLGISIPVLHNTGTAHFAPSILQYLRGGREA</sequence>
<evidence type="ECO:0000259" key="1">
    <source>
        <dbReference type="Pfam" id="PF07475"/>
    </source>
</evidence>
<dbReference type="EMBL" id="AQQX01000001">
    <property type="protein sequence ID" value="KGM50466.1"/>
    <property type="molecule type" value="Genomic_DNA"/>
</dbReference>
<gene>
    <name evidence="2" type="ORF">ATO9_02975</name>
</gene>
<dbReference type="RefSeq" id="WP_043744756.1">
    <property type="nucleotide sequence ID" value="NZ_AQQX01000001.1"/>
</dbReference>
<organism evidence="2 3">
    <name type="scientific">Pseudooceanicola atlanticus</name>
    <dbReference type="NCBI Taxonomy" id="1461694"/>
    <lineage>
        <taxon>Bacteria</taxon>
        <taxon>Pseudomonadati</taxon>
        <taxon>Pseudomonadota</taxon>
        <taxon>Alphaproteobacteria</taxon>
        <taxon>Rhodobacterales</taxon>
        <taxon>Paracoccaceae</taxon>
        <taxon>Pseudooceanicola</taxon>
    </lineage>
</organism>
<accession>A0A0A0EHN1</accession>
<comment type="caution">
    <text evidence="2">The sequence shown here is derived from an EMBL/GenBank/DDBJ whole genome shotgun (WGS) entry which is preliminary data.</text>
</comment>
<keyword evidence="2" id="KW-0418">Kinase</keyword>
<evidence type="ECO:0000313" key="3">
    <source>
        <dbReference type="Proteomes" id="UP000030004"/>
    </source>
</evidence>
<keyword evidence="2" id="KW-0808">Transferase</keyword>
<reference evidence="2 3" key="1">
    <citation type="journal article" date="2015" name="Antonie Van Leeuwenhoek">
        <title>Pseudooceanicola atlanticus gen. nov. sp. nov., isolated from surface seawater of the Atlantic Ocean and reclassification of Oceanicola batsensis, Oceanicola marinus, Oceanicola nitratireducens, Oceanicola nanhaiensis, Oceanicola antarcticus and Oceanicola flagellatus, as Pseudooceanicola batsensis comb. nov., Pseudooceanicola marinus comb. nov., Pseudooceanicola nitratireducens comb. nov., Pseudooceanicola nanhaiensis comb. nov., Pseudooceanicola antarcticus comb. nov., and Pseudooceanicola flagellatus comb. nov.</title>
        <authorList>
            <person name="Lai Q."/>
            <person name="Li G."/>
            <person name="Liu X."/>
            <person name="Du Y."/>
            <person name="Sun F."/>
            <person name="Shao Z."/>
        </authorList>
    </citation>
    <scope>NUCLEOTIDE SEQUENCE [LARGE SCALE GENOMIC DNA]</scope>
    <source>
        <strain evidence="2 3">22II-s11g</strain>
    </source>
</reference>
<dbReference type="GO" id="GO:0005524">
    <property type="term" value="F:ATP binding"/>
    <property type="evidence" value="ECO:0007669"/>
    <property type="project" value="InterPro"/>
</dbReference>